<accession>A0A2P2QJB3</accession>
<name>A0A2P2QJB3_RHIMU</name>
<protein>
    <submittedName>
        <fullName evidence="1">Uncharacterized protein</fullName>
    </submittedName>
</protein>
<evidence type="ECO:0000313" key="1">
    <source>
        <dbReference type="EMBL" id="MBX67014.1"/>
    </source>
</evidence>
<dbReference type="AlphaFoldDB" id="A0A2P2QJB3"/>
<organism evidence="1">
    <name type="scientific">Rhizophora mucronata</name>
    <name type="common">Asiatic mangrove</name>
    <dbReference type="NCBI Taxonomy" id="61149"/>
    <lineage>
        <taxon>Eukaryota</taxon>
        <taxon>Viridiplantae</taxon>
        <taxon>Streptophyta</taxon>
        <taxon>Embryophyta</taxon>
        <taxon>Tracheophyta</taxon>
        <taxon>Spermatophyta</taxon>
        <taxon>Magnoliopsida</taxon>
        <taxon>eudicotyledons</taxon>
        <taxon>Gunneridae</taxon>
        <taxon>Pentapetalae</taxon>
        <taxon>rosids</taxon>
        <taxon>fabids</taxon>
        <taxon>Malpighiales</taxon>
        <taxon>Rhizophoraceae</taxon>
        <taxon>Rhizophora</taxon>
    </lineage>
</organism>
<sequence length="35" mass="4129">MFVPDLLGMHWPALTNRSEFFRGVGHRRLTKQTTQ</sequence>
<dbReference type="EMBL" id="GGEC01086530">
    <property type="protein sequence ID" value="MBX67014.1"/>
    <property type="molecule type" value="Transcribed_RNA"/>
</dbReference>
<reference evidence="1" key="1">
    <citation type="submission" date="2018-02" db="EMBL/GenBank/DDBJ databases">
        <title>Rhizophora mucronata_Transcriptome.</title>
        <authorList>
            <person name="Meera S.P."/>
            <person name="Sreeshan A."/>
            <person name="Augustine A."/>
        </authorList>
    </citation>
    <scope>NUCLEOTIDE SEQUENCE</scope>
    <source>
        <tissue evidence="1">Leaf</tissue>
    </source>
</reference>
<proteinExistence type="predicted"/>